<dbReference type="GO" id="GO:0012505">
    <property type="term" value="C:endomembrane system"/>
    <property type="evidence" value="ECO:0007669"/>
    <property type="project" value="UniProtKB-SubCell"/>
</dbReference>
<dbReference type="GO" id="GO:0140359">
    <property type="term" value="F:ABC-type transporter activity"/>
    <property type="evidence" value="ECO:0007669"/>
    <property type="project" value="InterPro"/>
</dbReference>
<feature type="transmembrane region" description="Helical" evidence="13">
    <location>
        <begin position="24"/>
        <end position="43"/>
    </location>
</feature>
<dbReference type="InterPro" id="IPR003439">
    <property type="entry name" value="ABC_transporter-like_ATP-bd"/>
</dbReference>
<feature type="transmembrane region" description="Helical" evidence="13">
    <location>
        <begin position="1108"/>
        <end position="1131"/>
    </location>
</feature>
<dbReference type="InterPro" id="IPR026082">
    <property type="entry name" value="ABCA"/>
</dbReference>
<feature type="transmembrane region" description="Helical" evidence="13">
    <location>
        <begin position="1270"/>
        <end position="1291"/>
    </location>
</feature>
<evidence type="ECO:0000256" key="13">
    <source>
        <dbReference type="SAM" id="Phobius"/>
    </source>
</evidence>
<dbReference type="SMART" id="SM00382">
    <property type="entry name" value="AAA"/>
    <property type="match status" value="2"/>
</dbReference>
<dbReference type="InterPro" id="IPR027417">
    <property type="entry name" value="P-loop_NTPase"/>
</dbReference>
<dbReference type="InterPro" id="IPR013525">
    <property type="entry name" value="ABC2_TM"/>
</dbReference>
<dbReference type="InParanoid" id="A0A2Y9DFK7"/>
<feature type="domain" description="ABC transporter" evidence="14">
    <location>
        <begin position="518"/>
        <end position="747"/>
    </location>
</feature>
<organism evidence="15 16">
    <name type="scientific">Trichechus manatus latirostris</name>
    <name type="common">Florida manatee</name>
    <dbReference type="NCBI Taxonomy" id="127582"/>
    <lineage>
        <taxon>Eukaryota</taxon>
        <taxon>Metazoa</taxon>
        <taxon>Chordata</taxon>
        <taxon>Craniata</taxon>
        <taxon>Vertebrata</taxon>
        <taxon>Euteleostomi</taxon>
        <taxon>Mammalia</taxon>
        <taxon>Eutheria</taxon>
        <taxon>Afrotheria</taxon>
        <taxon>Sirenia</taxon>
        <taxon>Trichechidae</taxon>
        <taxon>Trichechus</taxon>
    </lineage>
</organism>
<evidence type="ECO:0000256" key="7">
    <source>
        <dbReference type="ARBA" id="ARBA00022989"/>
    </source>
</evidence>
<evidence type="ECO:0000256" key="11">
    <source>
        <dbReference type="ARBA" id="ARBA00050894"/>
    </source>
</evidence>
<dbReference type="PANTHER" id="PTHR19229">
    <property type="entry name" value="ATP-BINDING CASSETTE TRANSPORTER SUBFAMILY A ABCA"/>
    <property type="match status" value="1"/>
</dbReference>
<sequence length="1681" mass="191145">MDSLAFNQFAVLLWKNVTLKRRQFVNLVLEISLVLLFGMMLLISRAVFKLKGSGPYNYTSQSISTLPSFLENPDVWELIYVPSDVAVVKEISENVKRNLNTSIKVRGFSSETDFENYVKYDDSSDKVLAAIVFEDFKNSGDPLPLQVKYHLRFSRIQRTVKWPDVVGWQTTLLFANRPSLGYRNPKQSDGGSPGYIREGFLAVQHALDKAIMLYHESIAGQKVFENISIFVQRFPHPASSFDGLLWISSPLLPLMFILMFSPSILSILRLIVWEKENGLKEYQLIIGLRNWIIWAAYFFTFLLSHIVIISLICVLFFTKASVIDKPVFYYSDYSSIFVFFMCYAIASILFGFMVSTFFSKANLAASLGSFLFFAAFLPFNFIIEIYGEITLAKKIASCLSLNVALALGINLLLKLEMKEIGVKWDNLWTQAVPDDNLVFGYMLGMLLFDAFLYGLVTWYIETVFPGPYGMPQPWYFFLMRSYWFGSPGIGQERKERTRCETTEDNYFEAEPTDLVAGIQVKHLYKEYRDKVAVNDLSWNLYQGQITVLLGHNGAGKTTALSILTGLYPPTRGKAYINGFDISKNMAQIRKSLGFCPQHDLLFNDLTLSEHLFFYCVVKGVPRKMHPMEIDHFVSAFNLLEKYDEFSQSLSEGMKRKLSIIIALIGGSKVVILDEPSSGMDPVSRRVTWDLLQKYKQSRTILLSTHCMDEADVLGDRIAVMVRGTLQCCGSSAFLKQRYGAGYHIVMEKKPHCDVEGITALIDSHIPDASLDNNTVTTLSFFLHKEHTQRFVALCNDLEEKQEELGIARYGASITTMEEVFLKVNKLADSQMDGQALQSPSLKDQNKRHDKDKNVDVPSNYKRSTSAAPNEFATIKFNTGFPLYCQQFHSMLVKRALFSWRNWRLMLIQILVIVFVTAYLSKNLKKDKKVSSREIDLGHYGRTIVPYSISGNSSLALNIIKNLEIFLKSKNQELREVQGNVTNYILKSKECRNFCMIAFSITIEQDKTAVTILFNNEAYHSAPTSLAVLDNILFMSLSGPNASITITNKPQPFPLYNINIVPTSGMQVALSLSFGMAVLASSFCLQTMTEKITKVKQIQFVSGVYILTYWLSALLWDLICYSIPCCLILGVFRFLRVDALVMDYHFLDTMMIFMLYGWSVVPLIYLGSFVFSSSTVAYVKLTLFNYLTSLIGVLIHTVLLHYARDLPISTKTTIFNFLMMFPSYNFAICISKFFDNYEVKKQCSRKFQVGFLDCKKALSKNSIYTFEEDGIAKFLITLAAMGLFYLLLILFLDSSFWKLKVLIFNKIIPNVSKIFKKSNKAVVSGRVIEESEDEDIRNERKKVLALSQPKLQNTALILKKLTKIYFKCPVIKAVRNISLVVEKFECFGLLGLNGAGKTTIFKMLIGEESITSGVALIDGINITGNARQIRSRISYCPQSDAMLNYMTGRELLSMYARLWGVPEPDIYEYVEAFLHSMHLETHADKLIYTYSGGYKRRLSTAVALMGRPSVIFLDQPSTGMDPVAQNLIRDTVTQICKTGKAIIISSHSVEECEALCTRLAIMVKGRFTCLGSPQHLKNKFCNVYALKAKVNMDTEKNKLKEFKEFIARTFPGNIINQEHQGIIHYYIPKKDICWGKVFSILEDAKLLFNLEDYSVSQITLEQIFLTFANIDKMEEDHEIKLL</sequence>
<dbReference type="SUPFAM" id="SSF52540">
    <property type="entry name" value="P-loop containing nucleoside triphosphate hydrolases"/>
    <property type="match status" value="2"/>
</dbReference>
<feature type="transmembrane region" description="Helical" evidence="13">
    <location>
        <begin position="291"/>
        <end position="317"/>
    </location>
</feature>
<dbReference type="CDD" id="cd03263">
    <property type="entry name" value="ABC_subfamily_A"/>
    <property type="match status" value="2"/>
</dbReference>
<feature type="transmembrane region" description="Helical" evidence="13">
    <location>
        <begin position="438"/>
        <end position="460"/>
    </location>
</feature>
<dbReference type="GeneID" id="101344529"/>
<keyword evidence="3 13" id="KW-0812">Transmembrane</keyword>
<comment type="subcellular location">
    <subcellularLocation>
        <location evidence="1">Endomembrane system</location>
        <topology evidence="1">Multi-pass membrane protein</topology>
    </subcellularLocation>
</comment>
<keyword evidence="10" id="KW-0325">Glycoprotein</keyword>
<keyword evidence="9 13" id="KW-0472">Membrane</keyword>
<dbReference type="PANTHER" id="PTHR19229:SF101">
    <property type="entry name" value="ATP-BINDING CASSETTE, SUB-FAMILY A (ABC1), MEMBER 16"/>
    <property type="match status" value="1"/>
</dbReference>
<dbReference type="GO" id="GO:0005319">
    <property type="term" value="F:lipid transporter activity"/>
    <property type="evidence" value="ECO:0007669"/>
    <property type="project" value="TreeGrafter"/>
</dbReference>
<evidence type="ECO:0000256" key="3">
    <source>
        <dbReference type="ARBA" id="ARBA00022692"/>
    </source>
</evidence>
<evidence type="ECO:0000256" key="9">
    <source>
        <dbReference type="ARBA" id="ARBA00023136"/>
    </source>
</evidence>
<dbReference type="GO" id="GO:0005737">
    <property type="term" value="C:cytoplasm"/>
    <property type="evidence" value="ECO:0007669"/>
    <property type="project" value="UniProtKB-ARBA"/>
</dbReference>
<feature type="transmembrane region" description="Helical" evidence="13">
    <location>
        <begin position="251"/>
        <end position="271"/>
    </location>
</feature>
<dbReference type="FunFam" id="3.40.50.300:FF:000465">
    <property type="entry name" value="ATP-binding cassette, sub-family A (ABC1), member 3"/>
    <property type="match status" value="1"/>
</dbReference>
<evidence type="ECO:0000256" key="10">
    <source>
        <dbReference type="ARBA" id="ARBA00023180"/>
    </source>
</evidence>
<keyword evidence="15" id="KW-1185">Reference proteome</keyword>
<dbReference type="PROSITE" id="PS50893">
    <property type="entry name" value="ABC_TRANSPORTER_2"/>
    <property type="match status" value="2"/>
</dbReference>
<feature type="transmembrane region" description="Helical" evidence="13">
    <location>
        <begin position="364"/>
        <end position="383"/>
    </location>
</feature>
<feature type="transmembrane region" description="Helical" evidence="13">
    <location>
        <begin position="1182"/>
        <end position="1201"/>
    </location>
</feature>
<keyword evidence="4" id="KW-0677">Repeat</keyword>
<evidence type="ECO:0000256" key="12">
    <source>
        <dbReference type="SAM" id="MobiDB-lite"/>
    </source>
</evidence>
<keyword evidence="5" id="KW-0547">Nucleotide-binding</keyword>
<keyword evidence="2" id="KW-0813">Transport</keyword>
<evidence type="ECO:0000256" key="5">
    <source>
        <dbReference type="ARBA" id="ARBA00022741"/>
    </source>
</evidence>
<evidence type="ECO:0000313" key="16">
    <source>
        <dbReference type="RefSeq" id="XP_004373509.1"/>
    </source>
</evidence>
<reference evidence="16" key="1">
    <citation type="submission" date="2025-08" db="UniProtKB">
        <authorList>
            <consortium name="RefSeq"/>
        </authorList>
    </citation>
    <scope>IDENTIFICATION</scope>
</reference>
<feature type="domain" description="ABC transporter" evidence="14">
    <location>
        <begin position="1355"/>
        <end position="1588"/>
    </location>
</feature>
<dbReference type="Proteomes" id="UP000248480">
    <property type="component" value="Unplaced"/>
</dbReference>
<evidence type="ECO:0000256" key="2">
    <source>
        <dbReference type="ARBA" id="ARBA00022448"/>
    </source>
</evidence>
<feature type="transmembrane region" description="Helical" evidence="13">
    <location>
        <begin position="1152"/>
        <end position="1170"/>
    </location>
</feature>
<name>A0A2Y9DFK7_TRIMA</name>
<feature type="transmembrane region" description="Helical" evidence="13">
    <location>
        <begin position="395"/>
        <end position="413"/>
    </location>
</feature>
<dbReference type="GO" id="GO:0016887">
    <property type="term" value="F:ATP hydrolysis activity"/>
    <property type="evidence" value="ECO:0007669"/>
    <property type="project" value="InterPro"/>
</dbReference>
<dbReference type="GO" id="GO:0016020">
    <property type="term" value="C:membrane"/>
    <property type="evidence" value="ECO:0007669"/>
    <property type="project" value="InterPro"/>
</dbReference>
<comment type="catalytic activity">
    <reaction evidence="11">
        <text>cholesterol(in) + ATP + H2O = cholesterol(out) + ADP + phosphate + H(+)</text>
        <dbReference type="Rhea" id="RHEA:39051"/>
        <dbReference type="ChEBI" id="CHEBI:15377"/>
        <dbReference type="ChEBI" id="CHEBI:15378"/>
        <dbReference type="ChEBI" id="CHEBI:16113"/>
        <dbReference type="ChEBI" id="CHEBI:30616"/>
        <dbReference type="ChEBI" id="CHEBI:43474"/>
        <dbReference type="ChEBI" id="CHEBI:456216"/>
    </reaction>
    <physiologicalReaction direction="left-to-right" evidence="11">
        <dbReference type="Rhea" id="RHEA:39052"/>
    </physiologicalReaction>
</comment>
<evidence type="ECO:0000259" key="14">
    <source>
        <dbReference type="PROSITE" id="PS50893"/>
    </source>
</evidence>
<evidence type="ECO:0000256" key="4">
    <source>
        <dbReference type="ARBA" id="ARBA00022737"/>
    </source>
</evidence>
<dbReference type="Pfam" id="PF12698">
    <property type="entry name" value="ABC2_membrane_3"/>
    <property type="match status" value="2"/>
</dbReference>
<dbReference type="KEGG" id="tmu:101344529"/>
<evidence type="ECO:0000256" key="6">
    <source>
        <dbReference type="ARBA" id="ARBA00022840"/>
    </source>
</evidence>
<keyword evidence="6" id="KW-0067">ATP-binding</keyword>
<dbReference type="InterPro" id="IPR003593">
    <property type="entry name" value="AAA+_ATPase"/>
</dbReference>
<protein>
    <submittedName>
        <fullName evidence="16">ATP-binding cassette sub-family A member 3-like</fullName>
    </submittedName>
</protein>
<dbReference type="RefSeq" id="XP_004373509.1">
    <property type="nucleotide sequence ID" value="XM_004373452.2"/>
</dbReference>
<feature type="transmembrane region" description="Helical" evidence="13">
    <location>
        <begin position="337"/>
        <end position="358"/>
    </location>
</feature>
<evidence type="ECO:0000256" key="8">
    <source>
        <dbReference type="ARBA" id="ARBA00023055"/>
    </source>
</evidence>
<keyword evidence="7 13" id="KW-1133">Transmembrane helix</keyword>
<dbReference type="Pfam" id="PF00005">
    <property type="entry name" value="ABC_tran"/>
    <property type="match status" value="2"/>
</dbReference>
<gene>
    <name evidence="16" type="primary">LOC101344529</name>
</gene>
<evidence type="ECO:0000256" key="1">
    <source>
        <dbReference type="ARBA" id="ARBA00004127"/>
    </source>
</evidence>
<dbReference type="Gene3D" id="3.40.50.300">
    <property type="entry name" value="P-loop containing nucleotide triphosphate hydrolases"/>
    <property type="match status" value="2"/>
</dbReference>
<accession>A0A2Y9DFK7</accession>
<dbReference type="Pfam" id="PF23321">
    <property type="entry name" value="R1_ABCA1"/>
    <property type="match status" value="1"/>
</dbReference>
<feature type="region of interest" description="Disordered" evidence="12">
    <location>
        <begin position="834"/>
        <end position="863"/>
    </location>
</feature>
<dbReference type="FunFam" id="3.40.50.300:FF:000327">
    <property type="entry name" value="ATP-binding cassette sub-family A member 3"/>
    <property type="match status" value="1"/>
</dbReference>
<feature type="transmembrane region" description="Helical" evidence="13">
    <location>
        <begin position="1213"/>
        <end position="1233"/>
    </location>
</feature>
<dbReference type="InterPro" id="IPR056264">
    <property type="entry name" value="R2_ABCA1-4-like"/>
</dbReference>
<feature type="compositionally biased region" description="Basic and acidic residues" evidence="12">
    <location>
        <begin position="843"/>
        <end position="854"/>
    </location>
</feature>
<dbReference type="GO" id="GO:0005524">
    <property type="term" value="F:ATP binding"/>
    <property type="evidence" value="ECO:0007669"/>
    <property type="project" value="UniProtKB-KW"/>
</dbReference>
<evidence type="ECO:0000313" key="15">
    <source>
        <dbReference type="Proteomes" id="UP000248480"/>
    </source>
</evidence>
<keyword evidence="8" id="KW-0445">Lipid transport</keyword>
<feature type="transmembrane region" description="Helical" evidence="13">
    <location>
        <begin position="1067"/>
        <end position="1088"/>
    </location>
</feature>
<dbReference type="OrthoDB" id="6512918at2759"/>
<proteinExistence type="predicted"/>